<dbReference type="PANTHER" id="PTHR43976">
    <property type="entry name" value="SHORT CHAIN DEHYDROGENASE"/>
    <property type="match status" value="1"/>
</dbReference>
<name>A0A084BBN9_STACB</name>
<evidence type="ECO:0000256" key="3">
    <source>
        <dbReference type="ARBA" id="ARBA00023002"/>
    </source>
</evidence>
<dbReference type="PANTHER" id="PTHR43976:SF16">
    <property type="entry name" value="SHORT-CHAIN DEHYDROGENASE_REDUCTASE FAMILY PROTEIN"/>
    <property type="match status" value="1"/>
</dbReference>
<protein>
    <recommendedName>
        <fullName evidence="5">Ketoreductase domain-containing protein</fullName>
    </recommendedName>
</protein>
<dbReference type="CDD" id="cd05374">
    <property type="entry name" value="17beta-HSD-like_SDR_c"/>
    <property type="match status" value="1"/>
</dbReference>
<accession>A0A084BBN9</accession>
<dbReference type="Proteomes" id="UP000028045">
    <property type="component" value="Unassembled WGS sequence"/>
</dbReference>
<dbReference type="Pfam" id="PF00106">
    <property type="entry name" value="adh_short"/>
    <property type="match status" value="1"/>
</dbReference>
<organism evidence="6 7">
    <name type="scientific">Stachybotrys chartarum (strain CBS 109288 / IBT 7711)</name>
    <name type="common">Toxic black mold</name>
    <name type="synonym">Stilbospora chartarum</name>
    <dbReference type="NCBI Taxonomy" id="1280523"/>
    <lineage>
        <taxon>Eukaryota</taxon>
        <taxon>Fungi</taxon>
        <taxon>Dikarya</taxon>
        <taxon>Ascomycota</taxon>
        <taxon>Pezizomycotina</taxon>
        <taxon>Sordariomycetes</taxon>
        <taxon>Hypocreomycetidae</taxon>
        <taxon>Hypocreales</taxon>
        <taxon>Stachybotryaceae</taxon>
        <taxon>Stachybotrys</taxon>
    </lineage>
</organism>
<evidence type="ECO:0000256" key="2">
    <source>
        <dbReference type="ARBA" id="ARBA00022857"/>
    </source>
</evidence>
<dbReference type="SUPFAM" id="SSF51735">
    <property type="entry name" value="NAD(P)-binding Rossmann-fold domains"/>
    <property type="match status" value="1"/>
</dbReference>
<proteinExistence type="inferred from homology"/>
<dbReference type="InterPro" id="IPR051911">
    <property type="entry name" value="SDR_oxidoreductase"/>
</dbReference>
<dbReference type="PRINTS" id="PR00080">
    <property type="entry name" value="SDRFAMILY"/>
</dbReference>
<comment type="similarity">
    <text evidence="1 4">Belongs to the short-chain dehydrogenases/reductases (SDR) family.</text>
</comment>
<evidence type="ECO:0000256" key="4">
    <source>
        <dbReference type="RuleBase" id="RU000363"/>
    </source>
</evidence>
<dbReference type="InterPro" id="IPR002347">
    <property type="entry name" value="SDR_fam"/>
</dbReference>
<dbReference type="InterPro" id="IPR020904">
    <property type="entry name" value="Sc_DH/Rdtase_CS"/>
</dbReference>
<keyword evidence="3" id="KW-0560">Oxidoreductase</keyword>
<dbReference type="PRINTS" id="PR00081">
    <property type="entry name" value="GDHRDH"/>
</dbReference>
<evidence type="ECO:0000313" key="6">
    <source>
        <dbReference type="EMBL" id="KEY74968.1"/>
    </source>
</evidence>
<dbReference type="PROSITE" id="PS00061">
    <property type="entry name" value="ADH_SHORT"/>
    <property type="match status" value="1"/>
</dbReference>
<dbReference type="InterPro" id="IPR057326">
    <property type="entry name" value="KR_dom"/>
</dbReference>
<dbReference type="OrthoDB" id="1274115at2759"/>
<dbReference type="SMART" id="SM00822">
    <property type="entry name" value="PKS_KR"/>
    <property type="match status" value="1"/>
</dbReference>
<dbReference type="Gene3D" id="3.40.50.720">
    <property type="entry name" value="NAD(P)-binding Rossmann-like Domain"/>
    <property type="match status" value="1"/>
</dbReference>
<evidence type="ECO:0000259" key="5">
    <source>
        <dbReference type="SMART" id="SM00822"/>
    </source>
</evidence>
<sequence length="281" mass="30216">MAQLVWLITGCSSGLGREFVRQIIARGDVAIATARKLDSIASLEEAGASIVCLDVTHEQDELDRIVAGAVAIHGRIDVLVNNAGFIVQGALEELSMAQIVAEFETNVFGAVKVTKALLPHFRQRRAGNLVFISSLSGWIGHPYVGAYAASKFAIEGFAESVRAETETLGIKTLLVEPGRFRTNLLTLGNLKLTSSKISDYEEAASANIEGLALEDRAQPGNPVKAISIVLDVIRGEGAAAGRAAPFRLPLGRDCYDEIKAKCDDMLDVLRSWEDVITSTDY</sequence>
<dbReference type="AlphaFoldDB" id="A0A084BBN9"/>
<evidence type="ECO:0000256" key="1">
    <source>
        <dbReference type="ARBA" id="ARBA00006484"/>
    </source>
</evidence>
<dbReference type="EMBL" id="KL647405">
    <property type="protein sequence ID" value="KEY74968.1"/>
    <property type="molecule type" value="Genomic_DNA"/>
</dbReference>
<dbReference type="HOGENOM" id="CLU_010194_2_9_1"/>
<reference evidence="6 7" key="1">
    <citation type="journal article" date="2014" name="BMC Genomics">
        <title>Comparative genome sequencing reveals chemotype-specific gene clusters in the toxigenic black mold Stachybotrys.</title>
        <authorList>
            <person name="Semeiks J."/>
            <person name="Borek D."/>
            <person name="Otwinowski Z."/>
            <person name="Grishin N.V."/>
        </authorList>
    </citation>
    <scope>NUCLEOTIDE SEQUENCE [LARGE SCALE GENOMIC DNA]</scope>
    <source>
        <strain evidence="7">CBS 109288 / IBT 7711</strain>
    </source>
</reference>
<evidence type="ECO:0000313" key="7">
    <source>
        <dbReference type="Proteomes" id="UP000028045"/>
    </source>
</evidence>
<dbReference type="InterPro" id="IPR036291">
    <property type="entry name" value="NAD(P)-bd_dom_sf"/>
</dbReference>
<keyword evidence="2" id="KW-0521">NADP</keyword>
<gene>
    <name evidence="6" type="ORF">S7711_01317</name>
</gene>
<dbReference type="GO" id="GO:0016491">
    <property type="term" value="F:oxidoreductase activity"/>
    <property type="evidence" value="ECO:0007669"/>
    <property type="project" value="UniProtKB-KW"/>
</dbReference>
<keyword evidence="7" id="KW-1185">Reference proteome</keyword>
<feature type="domain" description="Ketoreductase" evidence="5">
    <location>
        <begin position="4"/>
        <end position="177"/>
    </location>
</feature>